<dbReference type="InterPro" id="IPR029058">
    <property type="entry name" value="AB_hydrolase_fold"/>
</dbReference>
<accession>A0A8H6VN96</accession>
<gene>
    <name evidence="1" type="ORF">HII31_00337</name>
</gene>
<dbReference type="Gene3D" id="3.40.50.1820">
    <property type="entry name" value="alpha/beta hydrolase"/>
    <property type="match status" value="1"/>
</dbReference>
<sequence>MGGTLQADSRLLDILNEINHIWPGISTDPVMLMGFSGGAQFVNRFAYLYPERLRGVVIAAPGKTTKLKTGLKWPDGVADVSAIFDGMEVEVERFREELSGKVLMVVGKEDVMGEDMMELKDFLAGRKRSDGKRTSRVEGLKELRRNWEEGGIEVDFEVMDGVGHEYAGLLPVILKWLEEKVKGGI</sequence>
<comment type="caution">
    <text evidence="1">The sequence shown here is derived from an EMBL/GenBank/DDBJ whole genome shotgun (WGS) entry which is preliminary data.</text>
</comment>
<dbReference type="OrthoDB" id="2334691at2759"/>
<dbReference type="SUPFAM" id="SSF53474">
    <property type="entry name" value="alpha/beta-Hydrolases"/>
    <property type="match status" value="1"/>
</dbReference>
<reference evidence="1" key="1">
    <citation type="submission" date="2020-04" db="EMBL/GenBank/DDBJ databases">
        <title>Draft genome resource of the tomato pathogen Pseudocercospora fuligena.</title>
        <authorList>
            <person name="Zaccaron A."/>
        </authorList>
    </citation>
    <scope>NUCLEOTIDE SEQUENCE</scope>
    <source>
        <strain evidence="1">PF001</strain>
    </source>
</reference>
<evidence type="ECO:0000313" key="1">
    <source>
        <dbReference type="EMBL" id="KAF7198598.1"/>
    </source>
</evidence>
<protein>
    <submittedName>
        <fullName evidence="1">Uncharacterized protein</fullName>
    </submittedName>
</protein>
<name>A0A8H6VN96_9PEZI</name>
<dbReference type="AlphaFoldDB" id="A0A8H6VN96"/>
<evidence type="ECO:0000313" key="2">
    <source>
        <dbReference type="Proteomes" id="UP000660729"/>
    </source>
</evidence>
<proteinExistence type="predicted"/>
<keyword evidence="2" id="KW-1185">Reference proteome</keyword>
<dbReference type="Proteomes" id="UP000660729">
    <property type="component" value="Unassembled WGS sequence"/>
</dbReference>
<organism evidence="1 2">
    <name type="scientific">Pseudocercospora fuligena</name>
    <dbReference type="NCBI Taxonomy" id="685502"/>
    <lineage>
        <taxon>Eukaryota</taxon>
        <taxon>Fungi</taxon>
        <taxon>Dikarya</taxon>
        <taxon>Ascomycota</taxon>
        <taxon>Pezizomycotina</taxon>
        <taxon>Dothideomycetes</taxon>
        <taxon>Dothideomycetidae</taxon>
        <taxon>Mycosphaerellales</taxon>
        <taxon>Mycosphaerellaceae</taxon>
        <taxon>Pseudocercospora</taxon>
    </lineage>
</organism>
<dbReference type="EMBL" id="JABCIY010000001">
    <property type="protein sequence ID" value="KAF7198598.1"/>
    <property type="molecule type" value="Genomic_DNA"/>
</dbReference>